<keyword evidence="11 16" id="KW-0408">Iron</keyword>
<reference evidence="23 24" key="1">
    <citation type="submission" date="2013-07" db="EMBL/GenBank/DDBJ databases">
        <title>Comparative Genomic and Metabolomic Analysis of Twelve Strains of Pseudoalteromonas luteoviolacea.</title>
        <authorList>
            <person name="Vynne N.G."/>
            <person name="Mansson M."/>
            <person name="Gram L."/>
        </authorList>
    </citation>
    <scope>NUCLEOTIDE SEQUENCE [LARGE SCALE GENOMIC DNA]</scope>
    <source>
        <strain evidence="23 24">H33</strain>
    </source>
</reference>
<feature type="domain" description="Cytochrome c" evidence="22">
    <location>
        <begin position="277"/>
        <end position="357"/>
    </location>
</feature>
<dbReference type="PROSITE" id="PS00078">
    <property type="entry name" value="COX2"/>
    <property type="match status" value="1"/>
</dbReference>
<evidence type="ECO:0000313" key="23">
    <source>
        <dbReference type="EMBL" id="KZN51610.1"/>
    </source>
</evidence>
<evidence type="ECO:0000256" key="3">
    <source>
        <dbReference type="ARBA" id="ARBA00022448"/>
    </source>
</evidence>
<dbReference type="InterPro" id="IPR011759">
    <property type="entry name" value="Cyt_c_oxidase_su2_TM_dom"/>
</dbReference>
<organism evidence="23 24">
    <name type="scientific">Pseudoalteromonas luteoviolacea H33</name>
    <dbReference type="NCBI Taxonomy" id="1365251"/>
    <lineage>
        <taxon>Bacteria</taxon>
        <taxon>Pseudomonadati</taxon>
        <taxon>Pseudomonadota</taxon>
        <taxon>Gammaproteobacteria</taxon>
        <taxon>Alteromonadales</taxon>
        <taxon>Pseudoalteromonadaceae</taxon>
        <taxon>Pseudoalteromonas</taxon>
    </lineage>
</organism>
<dbReference type="InterPro" id="IPR045187">
    <property type="entry name" value="CcO_II"/>
</dbReference>
<evidence type="ECO:0000256" key="15">
    <source>
        <dbReference type="ARBA" id="ARBA00047816"/>
    </source>
</evidence>
<comment type="cofactor">
    <cofactor evidence="18">
        <name>Cu cation</name>
        <dbReference type="ChEBI" id="CHEBI:23378"/>
    </cofactor>
    <text evidence="18">Binds a copper A center.</text>
</comment>
<evidence type="ECO:0000256" key="11">
    <source>
        <dbReference type="ARBA" id="ARBA00023004"/>
    </source>
</evidence>
<comment type="subcellular location">
    <subcellularLocation>
        <location evidence="17">Cell membrane</location>
        <topology evidence="17">Multi-pass membrane protein</topology>
    </subcellularLocation>
    <subcellularLocation>
        <location evidence="1">Membrane</location>
        <topology evidence="1">Multi-pass membrane protein</topology>
    </subcellularLocation>
</comment>
<evidence type="ECO:0000256" key="4">
    <source>
        <dbReference type="ARBA" id="ARBA00022617"/>
    </source>
</evidence>
<evidence type="ECO:0000256" key="18">
    <source>
        <dbReference type="RuleBase" id="RU004024"/>
    </source>
</evidence>
<dbReference type="PROSITE" id="PS50999">
    <property type="entry name" value="COX2_TM"/>
    <property type="match status" value="1"/>
</dbReference>
<feature type="domain" description="Cytochrome oxidase subunit II copper A binding" evidence="20">
    <location>
        <begin position="116"/>
        <end position="253"/>
    </location>
</feature>
<dbReference type="PROSITE" id="PS50857">
    <property type="entry name" value="COX2_CUA"/>
    <property type="match status" value="1"/>
</dbReference>
<keyword evidence="13 19" id="KW-0472">Membrane</keyword>
<dbReference type="Proteomes" id="UP000076503">
    <property type="component" value="Unassembled WGS sequence"/>
</dbReference>
<dbReference type="InterPro" id="IPR008972">
    <property type="entry name" value="Cupredoxin"/>
</dbReference>
<evidence type="ECO:0000256" key="2">
    <source>
        <dbReference type="ARBA" id="ARBA00007866"/>
    </source>
</evidence>
<dbReference type="EMBL" id="AUXZ01000067">
    <property type="protein sequence ID" value="KZN51610.1"/>
    <property type="molecule type" value="Genomic_DNA"/>
</dbReference>
<dbReference type="SUPFAM" id="SSF49503">
    <property type="entry name" value="Cupredoxins"/>
    <property type="match status" value="1"/>
</dbReference>
<dbReference type="GO" id="GO:0042773">
    <property type="term" value="P:ATP synthesis coupled electron transport"/>
    <property type="evidence" value="ECO:0007669"/>
    <property type="project" value="TreeGrafter"/>
</dbReference>
<evidence type="ECO:0000256" key="6">
    <source>
        <dbReference type="ARBA" id="ARBA00022692"/>
    </source>
</evidence>
<evidence type="ECO:0000259" key="21">
    <source>
        <dbReference type="PROSITE" id="PS50999"/>
    </source>
</evidence>
<dbReference type="GO" id="GO:0005507">
    <property type="term" value="F:copper ion binding"/>
    <property type="evidence" value="ECO:0007669"/>
    <property type="project" value="InterPro"/>
</dbReference>
<evidence type="ECO:0000256" key="1">
    <source>
        <dbReference type="ARBA" id="ARBA00004141"/>
    </source>
</evidence>
<comment type="function">
    <text evidence="14 18">Subunits I and II form the functional core of the enzyme complex. Electrons originating in cytochrome c are transferred via heme a and Cu(A) to the binuclear center formed by heme a3 and Cu(B).</text>
</comment>
<dbReference type="AlphaFoldDB" id="A0A167F423"/>
<keyword evidence="5 17" id="KW-0679">Respiratory chain</keyword>
<keyword evidence="4 16" id="KW-0349">Heme</keyword>
<dbReference type="EC" id="7.1.1.9" evidence="18"/>
<dbReference type="PROSITE" id="PS51007">
    <property type="entry name" value="CYTC"/>
    <property type="match status" value="1"/>
</dbReference>
<evidence type="ECO:0000256" key="7">
    <source>
        <dbReference type="ARBA" id="ARBA00022723"/>
    </source>
</evidence>
<evidence type="ECO:0000256" key="13">
    <source>
        <dbReference type="ARBA" id="ARBA00023136"/>
    </source>
</evidence>
<comment type="similarity">
    <text evidence="2 17">Belongs to the cytochrome c oxidase subunit 2 family.</text>
</comment>
<evidence type="ECO:0000256" key="9">
    <source>
        <dbReference type="ARBA" id="ARBA00022982"/>
    </source>
</evidence>
<dbReference type="GO" id="GO:0005886">
    <property type="term" value="C:plasma membrane"/>
    <property type="evidence" value="ECO:0007669"/>
    <property type="project" value="UniProtKB-SubCell"/>
</dbReference>
<evidence type="ECO:0000259" key="20">
    <source>
        <dbReference type="PROSITE" id="PS50857"/>
    </source>
</evidence>
<evidence type="ECO:0000256" key="19">
    <source>
        <dbReference type="SAM" id="Phobius"/>
    </source>
</evidence>
<evidence type="ECO:0000256" key="5">
    <source>
        <dbReference type="ARBA" id="ARBA00022660"/>
    </source>
</evidence>
<dbReference type="Pfam" id="PF13442">
    <property type="entry name" value="Cytochrome_CBB3"/>
    <property type="match status" value="1"/>
</dbReference>
<keyword evidence="12 18" id="KW-0186">Copper</keyword>
<keyword evidence="9 17" id="KW-0249">Electron transport</keyword>
<keyword evidence="3 17" id="KW-0813">Transport</keyword>
<evidence type="ECO:0000259" key="22">
    <source>
        <dbReference type="PROSITE" id="PS51007"/>
    </source>
</evidence>
<protein>
    <recommendedName>
        <fullName evidence="18">Cytochrome c oxidase subunit 2</fullName>
        <ecNumber evidence="18">7.1.1.9</ecNumber>
    </recommendedName>
</protein>
<dbReference type="Gene3D" id="2.60.40.420">
    <property type="entry name" value="Cupredoxins - blue copper proteins"/>
    <property type="match status" value="1"/>
</dbReference>
<dbReference type="InterPro" id="IPR014222">
    <property type="entry name" value="Cyt_c_oxidase_su2"/>
</dbReference>
<dbReference type="GO" id="GO:0016491">
    <property type="term" value="F:oxidoreductase activity"/>
    <property type="evidence" value="ECO:0007669"/>
    <property type="project" value="InterPro"/>
</dbReference>
<dbReference type="PANTHER" id="PTHR22888">
    <property type="entry name" value="CYTOCHROME C OXIDASE, SUBUNIT II"/>
    <property type="match status" value="1"/>
</dbReference>
<dbReference type="RefSeq" id="WP_063361256.1">
    <property type="nucleotide sequence ID" value="NZ_AUXZ01000067.1"/>
</dbReference>
<keyword evidence="10 19" id="KW-1133">Transmembrane helix</keyword>
<dbReference type="PRINTS" id="PR01166">
    <property type="entry name" value="CYCOXIDASEII"/>
</dbReference>
<evidence type="ECO:0000256" key="17">
    <source>
        <dbReference type="RuleBase" id="RU000456"/>
    </source>
</evidence>
<evidence type="ECO:0000256" key="10">
    <source>
        <dbReference type="ARBA" id="ARBA00022989"/>
    </source>
</evidence>
<gene>
    <name evidence="23" type="ORF">N476_12340</name>
</gene>
<dbReference type="Gene3D" id="1.10.760.10">
    <property type="entry name" value="Cytochrome c-like domain"/>
    <property type="match status" value="1"/>
</dbReference>
<dbReference type="GO" id="GO:0020037">
    <property type="term" value="F:heme binding"/>
    <property type="evidence" value="ECO:0007669"/>
    <property type="project" value="InterPro"/>
</dbReference>
<sequence>MNLAKAQLFNFLILILVSFTTVASDYNMRQGVTDVSNEVYQLHMTIFLICCVIGVIVFSVMFWALIHHRKSKGAKPAQFHESTKVEIIWTAIPFVILVVMAIPATKTLIAMEDTSKSDLTIKVTGSQWKWHYEYMGHDVDFFSVLSTPKDQIANLQEKDEHYLLEVDKPLVIPTDRKVRFLLTSDDVIHSWWVPEFAVKKDANPGFINEAWTRVNEAGLYRGQCAELCGKDHGFMPVVVDARSPDDFDLWLADAKQAKAKAEQVEAASVGATLSKDELMATGEKVYMAYCAACHQPTGLGLPGVFPAMKGSPVVNGELKSHIDILVNGRPGTAMQAFGKQLTLTEIAGVITYKRNSWGNDSQEVVQPGQIQAFIDETKEK</sequence>
<feature type="transmembrane region" description="Helical" evidence="19">
    <location>
        <begin position="40"/>
        <end position="66"/>
    </location>
</feature>
<dbReference type="InterPro" id="IPR036909">
    <property type="entry name" value="Cyt_c-like_dom_sf"/>
</dbReference>
<keyword evidence="7 16" id="KW-0479">Metal-binding</keyword>
<comment type="catalytic activity">
    <reaction evidence="15 18">
        <text>4 Fe(II)-[cytochrome c] + O2 + 8 H(+)(in) = 4 Fe(III)-[cytochrome c] + 2 H2O + 4 H(+)(out)</text>
        <dbReference type="Rhea" id="RHEA:11436"/>
        <dbReference type="Rhea" id="RHEA-COMP:10350"/>
        <dbReference type="Rhea" id="RHEA-COMP:14399"/>
        <dbReference type="ChEBI" id="CHEBI:15377"/>
        <dbReference type="ChEBI" id="CHEBI:15378"/>
        <dbReference type="ChEBI" id="CHEBI:15379"/>
        <dbReference type="ChEBI" id="CHEBI:29033"/>
        <dbReference type="ChEBI" id="CHEBI:29034"/>
        <dbReference type="EC" id="7.1.1.9"/>
    </reaction>
</comment>
<keyword evidence="6 17" id="KW-0812">Transmembrane</keyword>
<dbReference type="NCBIfam" id="TIGR02866">
    <property type="entry name" value="CoxB"/>
    <property type="match status" value="1"/>
</dbReference>
<dbReference type="PATRIC" id="fig|1365251.3.peg.1669"/>
<dbReference type="InterPro" id="IPR002429">
    <property type="entry name" value="CcO_II-like_C"/>
</dbReference>
<evidence type="ECO:0000256" key="16">
    <source>
        <dbReference type="PROSITE-ProRule" id="PRU00433"/>
    </source>
</evidence>
<evidence type="ECO:0000256" key="14">
    <source>
        <dbReference type="ARBA" id="ARBA00024688"/>
    </source>
</evidence>
<dbReference type="SUPFAM" id="SSF46626">
    <property type="entry name" value="Cytochrome c"/>
    <property type="match status" value="1"/>
</dbReference>
<dbReference type="InterPro" id="IPR009056">
    <property type="entry name" value="Cyt_c-like_dom"/>
</dbReference>
<comment type="caution">
    <text evidence="23">The sequence shown here is derived from an EMBL/GenBank/DDBJ whole genome shotgun (WGS) entry which is preliminary data.</text>
</comment>
<dbReference type="SUPFAM" id="SSF81464">
    <property type="entry name" value="Cytochrome c oxidase subunit II-like, transmembrane region"/>
    <property type="match status" value="1"/>
</dbReference>
<name>A0A167F423_9GAMM</name>
<accession>A0A167F423</accession>
<feature type="domain" description="Cytochrome oxidase subunit II transmembrane region profile" evidence="21">
    <location>
        <begin position="20"/>
        <end position="115"/>
    </location>
</feature>
<keyword evidence="8" id="KW-1278">Translocase</keyword>
<dbReference type="PANTHER" id="PTHR22888:SF9">
    <property type="entry name" value="CYTOCHROME C OXIDASE SUBUNIT 2"/>
    <property type="match status" value="1"/>
</dbReference>
<dbReference type="InterPro" id="IPR036257">
    <property type="entry name" value="Cyt_c_oxidase_su2_TM_sf"/>
</dbReference>
<dbReference type="InterPro" id="IPR001505">
    <property type="entry name" value="Copper_CuA"/>
</dbReference>
<dbReference type="Gene3D" id="1.10.287.90">
    <property type="match status" value="1"/>
</dbReference>
<evidence type="ECO:0000313" key="24">
    <source>
        <dbReference type="Proteomes" id="UP000076503"/>
    </source>
</evidence>
<dbReference type="OrthoDB" id="9781261at2"/>
<dbReference type="Pfam" id="PF02790">
    <property type="entry name" value="COX2_TM"/>
    <property type="match status" value="1"/>
</dbReference>
<dbReference type="Pfam" id="PF00116">
    <property type="entry name" value="COX2"/>
    <property type="match status" value="1"/>
</dbReference>
<proteinExistence type="inferred from homology"/>
<feature type="transmembrane region" description="Helical" evidence="19">
    <location>
        <begin position="87"/>
        <end position="105"/>
    </location>
</feature>
<evidence type="ECO:0000256" key="12">
    <source>
        <dbReference type="ARBA" id="ARBA00023008"/>
    </source>
</evidence>
<evidence type="ECO:0000256" key="8">
    <source>
        <dbReference type="ARBA" id="ARBA00022967"/>
    </source>
</evidence>
<dbReference type="GO" id="GO:0004129">
    <property type="term" value="F:cytochrome-c oxidase activity"/>
    <property type="evidence" value="ECO:0007669"/>
    <property type="project" value="UniProtKB-EC"/>
</dbReference>